<dbReference type="InParanoid" id="A0A517SAH2"/>
<organism evidence="2 3">
    <name type="scientific">Caulifigura coniformis</name>
    <dbReference type="NCBI Taxonomy" id="2527983"/>
    <lineage>
        <taxon>Bacteria</taxon>
        <taxon>Pseudomonadati</taxon>
        <taxon>Planctomycetota</taxon>
        <taxon>Planctomycetia</taxon>
        <taxon>Planctomycetales</taxon>
        <taxon>Planctomycetaceae</taxon>
        <taxon>Caulifigura</taxon>
    </lineage>
</organism>
<feature type="chain" id="PRO_5021791975" description="HEAT repeat protein" evidence="1">
    <location>
        <begin position="24"/>
        <end position="272"/>
    </location>
</feature>
<dbReference type="EMBL" id="CP036271">
    <property type="protein sequence ID" value="QDT53130.1"/>
    <property type="molecule type" value="Genomic_DNA"/>
</dbReference>
<proteinExistence type="predicted"/>
<protein>
    <recommendedName>
        <fullName evidence="4">HEAT repeat protein</fullName>
    </recommendedName>
</protein>
<reference evidence="2 3" key="1">
    <citation type="submission" date="2019-02" db="EMBL/GenBank/DDBJ databases">
        <title>Deep-cultivation of Planctomycetes and their phenomic and genomic characterization uncovers novel biology.</title>
        <authorList>
            <person name="Wiegand S."/>
            <person name="Jogler M."/>
            <person name="Boedeker C."/>
            <person name="Pinto D."/>
            <person name="Vollmers J."/>
            <person name="Rivas-Marin E."/>
            <person name="Kohn T."/>
            <person name="Peeters S.H."/>
            <person name="Heuer A."/>
            <person name="Rast P."/>
            <person name="Oberbeckmann S."/>
            <person name="Bunk B."/>
            <person name="Jeske O."/>
            <person name="Meyerdierks A."/>
            <person name="Storesund J.E."/>
            <person name="Kallscheuer N."/>
            <person name="Luecker S."/>
            <person name="Lage O.M."/>
            <person name="Pohl T."/>
            <person name="Merkel B.J."/>
            <person name="Hornburger P."/>
            <person name="Mueller R.-W."/>
            <person name="Bruemmer F."/>
            <person name="Labrenz M."/>
            <person name="Spormann A.M."/>
            <person name="Op den Camp H."/>
            <person name="Overmann J."/>
            <person name="Amann R."/>
            <person name="Jetten M.S.M."/>
            <person name="Mascher T."/>
            <person name="Medema M.H."/>
            <person name="Devos D.P."/>
            <person name="Kaster A.-K."/>
            <person name="Ovreas L."/>
            <person name="Rohde M."/>
            <person name="Galperin M.Y."/>
            <person name="Jogler C."/>
        </authorList>
    </citation>
    <scope>NUCLEOTIDE SEQUENCE [LARGE SCALE GENOMIC DNA]</scope>
    <source>
        <strain evidence="2 3">Pan44</strain>
    </source>
</reference>
<feature type="signal peptide" evidence="1">
    <location>
        <begin position="1"/>
        <end position="23"/>
    </location>
</feature>
<dbReference type="KEGG" id="ccos:Pan44_11450"/>
<sequence precursor="true">MRRFGFGLGVSAIPLVMLAFAVAADRRPVATTAAELLDDARSADVRNAVIEANPDRAGAIVAEMAKGIGNDPAEEYRRIPWIWRVAVAAGKRNDAAQLKALMEASLPQDGERLRDWQAVVIGGGVINGITLAGAWPGPRIEQIIGSDEALRRRWKWAIQKSAGLADDESVTRGTRYDALRMIAFLGWDNCGAKLRNYLSRGTHAELQMGAVSACGDMDDVRAAEALIAALPGLDARNVRLAVNALKRTAERKQMLDEAVAAGRVSAELLNAK</sequence>
<evidence type="ECO:0000256" key="1">
    <source>
        <dbReference type="SAM" id="SignalP"/>
    </source>
</evidence>
<evidence type="ECO:0000313" key="2">
    <source>
        <dbReference type="EMBL" id="QDT53130.1"/>
    </source>
</evidence>
<accession>A0A517SAH2</accession>
<dbReference type="Proteomes" id="UP000315700">
    <property type="component" value="Chromosome"/>
</dbReference>
<evidence type="ECO:0000313" key="3">
    <source>
        <dbReference type="Proteomes" id="UP000315700"/>
    </source>
</evidence>
<dbReference type="OrthoDB" id="281525at2"/>
<keyword evidence="1" id="KW-0732">Signal</keyword>
<keyword evidence="3" id="KW-1185">Reference proteome</keyword>
<dbReference type="RefSeq" id="WP_145028082.1">
    <property type="nucleotide sequence ID" value="NZ_CP036271.1"/>
</dbReference>
<evidence type="ECO:0008006" key="4">
    <source>
        <dbReference type="Google" id="ProtNLM"/>
    </source>
</evidence>
<name>A0A517SAH2_9PLAN</name>
<gene>
    <name evidence="2" type="ORF">Pan44_11450</name>
</gene>
<dbReference type="AlphaFoldDB" id="A0A517SAH2"/>